<dbReference type="PROSITE" id="PS50234">
    <property type="entry name" value="VWFA"/>
    <property type="match status" value="1"/>
</dbReference>
<evidence type="ECO:0000313" key="3">
    <source>
        <dbReference type="Proteomes" id="UP000722989"/>
    </source>
</evidence>
<organism evidence="2 3">
    <name type="scientific">Planosporangium thailandense</name>
    <dbReference type="NCBI Taxonomy" id="765197"/>
    <lineage>
        <taxon>Bacteria</taxon>
        <taxon>Bacillati</taxon>
        <taxon>Actinomycetota</taxon>
        <taxon>Actinomycetes</taxon>
        <taxon>Micromonosporales</taxon>
        <taxon>Micromonosporaceae</taxon>
        <taxon>Planosporangium</taxon>
    </lineage>
</organism>
<dbReference type="InterPro" id="IPR036465">
    <property type="entry name" value="vWFA_dom_sf"/>
</dbReference>
<evidence type="ECO:0000313" key="2">
    <source>
        <dbReference type="EMBL" id="NJC74159.1"/>
    </source>
</evidence>
<dbReference type="Proteomes" id="UP000722989">
    <property type="component" value="Unassembled WGS sequence"/>
</dbReference>
<dbReference type="RefSeq" id="WP_167929063.1">
    <property type="nucleotide sequence ID" value="NZ_JAATVY010000047.1"/>
</dbReference>
<feature type="domain" description="VWFA" evidence="1">
    <location>
        <begin position="484"/>
        <end position="672"/>
    </location>
</feature>
<dbReference type="SUPFAM" id="SSF53300">
    <property type="entry name" value="vWA-like"/>
    <property type="match status" value="1"/>
</dbReference>
<dbReference type="Gene3D" id="3.40.50.410">
    <property type="entry name" value="von Willebrand factor, type A domain"/>
    <property type="match status" value="1"/>
</dbReference>
<dbReference type="EMBL" id="JAATVY010000047">
    <property type="protein sequence ID" value="NJC74159.1"/>
    <property type="molecule type" value="Genomic_DNA"/>
</dbReference>
<protein>
    <submittedName>
        <fullName evidence="2">Solute-binding protein</fullName>
    </submittedName>
</protein>
<proteinExistence type="predicted"/>
<gene>
    <name evidence="2" type="ORF">HC031_31260</name>
</gene>
<accession>A0ABX0Y6W6</accession>
<sequence length="676" mass="70316">MEDDRSPGIEGREDRAEEASVFVLVAVLAGGLFLEQSDLDPWMKLVGALVDAAFTVIGVRRLRLRAERVLRLAGRKINPWVRRHWRRWLTLPFPGGVPFWQRALGATLTVALVAVVAVRSQRTDLAAFTGCPEPSEVRILTSTDSQQWAQGVFSAYARSTATGTRPGGGGADDRCPTVHPLVYSAPTKLVASALAAGWTTSADQNPVRDIGPRPDLWLPDASVDVGAVLALARKSGYDLPVPTVVAGQDGRVDVAPGSIASIGSSPIVIAGRTPPSGPAQSTLSWSQALATAFDAGTGIVAPDPDNSTTGLFATVSYLLGEHELVGPAQARRRVQIVTDSTAIPGADSVATLCQAGHDAEATVVITSDQLWRLYSAAGALGSSCAGGRPDFAAWSAARPGDGPVLDHPLVEPTWTWNDPTQRAAAQSIRNWLSDPQGRDALAKVDLGPPVDCLATAPTFVSTRCLRVDPQAAVRLYEAAKAPGRVLMAMDASGSMDDPVGTAGGSRFTVAGAGFAQALGQIGAQDELGLWTFPGGAGPYRQLLGIGAGTPAHRGAAVDALRSVKPAGDTPLYRTIVDGLRAVAGSDTGSRTTALVVLTDGQDTSSGMTLQQTRDTVEALNKATGVRLFVVAIGEAACEGAQGLSALTDGHGGCLDADLDHISGTMAQLFESLWKGQ</sequence>
<dbReference type="InterPro" id="IPR002035">
    <property type="entry name" value="VWF_A"/>
</dbReference>
<evidence type="ECO:0000259" key="1">
    <source>
        <dbReference type="PROSITE" id="PS50234"/>
    </source>
</evidence>
<reference evidence="2 3" key="1">
    <citation type="submission" date="2020-03" db="EMBL/GenBank/DDBJ databases">
        <title>WGS of the type strain of Planosporangium spp.</title>
        <authorList>
            <person name="Thawai C."/>
        </authorList>
    </citation>
    <scope>NUCLEOTIDE SEQUENCE [LARGE SCALE GENOMIC DNA]</scope>
    <source>
        <strain evidence="2 3">TBRC 5610</strain>
    </source>
</reference>
<keyword evidence="3" id="KW-1185">Reference proteome</keyword>
<comment type="caution">
    <text evidence="2">The sequence shown here is derived from an EMBL/GenBank/DDBJ whole genome shotgun (WGS) entry which is preliminary data.</text>
</comment>
<name>A0ABX0Y6W6_9ACTN</name>
<dbReference type="SMART" id="SM00327">
    <property type="entry name" value="VWA"/>
    <property type="match status" value="1"/>
</dbReference>